<sequence length="684" mass="75813">MALWLELRSGAPGLPGPFLLEHRHGYQVLDGQAAQPRVVLAIGGKIKRRFMRRLQFDSMEKHGGVSLRRSHSVLLIDCEMHDSRLPRVKAGPRVESTLQHHLSTSLSDCSPVHRVARFAHTLYWQSLVPFAPVILLFLEDLGGLPQVTEMLAAWAARPNQCAPRVIIVHDSQTKVTLDQVEFQLHSKLKYLLRKADPETIVRRGRNQPFELIKLHPISLDSASQVPSQIEESFLTRDRMGLAFHGQHLKYLLHQSIRLFTKGETRSFNFYAAARASNPVSPTMAEAIASFLEASEGHEIDQSSIIASALALDARPPGMHGYGQNSSTSYGRERAAPSLKPTWHTLHAFMLFGQPIAITKSVRGQSEGQRHCPLCRERNEAAIILRPLTAGSRVLKIGGPTSSKVGLFNFLQDLQSLIGLPLHPLREQFDVVIGYDIGAFLVHAIFIAGWTIADVKHHLDSLSEAKLVKKGSIASFGDGLRWDFAGARLFNGADVILLVEHAAFFNTNTSSASFSLPKIAAPNNVRQSSPAFEHKSDVVIQCSGDKCDPSAFHLMASKMVSSLFYIELVEAPTFYTVPETVHIRLKCRLPAGTPLTTLLFKLRLKNTRIYMASGGAGKEEMLVTPSALARCKAEWTVGEASRRESVIVLIQYIGLFGMVALMTCSGDKITRWLQVRQAQKLQWNS</sequence>
<evidence type="ECO:0000313" key="1">
    <source>
        <dbReference type="EMBL" id="KAI1849007.1"/>
    </source>
</evidence>
<dbReference type="OrthoDB" id="4766886at2759"/>
<evidence type="ECO:0000313" key="2">
    <source>
        <dbReference type="Proteomes" id="UP000829685"/>
    </source>
</evidence>
<accession>A0A9Q0AFP0</accession>
<dbReference type="AlphaFoldDB" id="A0A9Q0AFP0"/>
<reference evidence="1" key="1">
    <citation type="submission" date="2021-03" db="EMBL/GenBank/DDBJ databases">
        <title>Revisited historic fungal species revealed as producer of novel bioactive compounds through whole genome sequencing and comparative genomics.</title>
        <authorList>
            <person name="Vignolle G.A."/>
            <person name="Hochenegger N."/>
            <person name="Mach R.L."/>
            <person name="Mach-Aigner A.R."/>
            <person name="Javad Rahimi M."/>
            <person name="Salim K.A."/>
            <person name="Chan C.M."/>
            <person name="Lim L.B.L."/>
            <person name="Cai F."/>
            <person name="Druzhinina I.S."/>
            <person name="U'Ren J.M."/>
            <person name="Derntl C."/>
        </authorList>
    </citation>
    <scope>NUCLEOTIDE SEQUENCE</scope>
    <source>
        <strain evidence="1">TUCIM 5799</strain>
    </source>
</reference>
<dbReference type="EMBL" id="JAFIMR010000080">
    <property type="protein sequence ID" value="KAI1849007.1"/>
    <property type="molecule type" value="Genomic_DNA"/>
</dbReference>
<organism evidence="1 2">
    <name type="scientific">Neoarthrinium moseri</name>
    <dbReference type="NCBI Taxonomy" id="1658444"/>
    <lineage>
        <taxon>Eukaryota</taxon>
        <taxon>Fungi</taxon>
        <taxon>Dikarya</taxon>
        <taxon>Ascomycota</taxon>
        <taxon>Pezizomycotina</taxon>
        <taxon>Sordariomycetes</taxon>
        <taxon>Xylariomycetidae</taxon>
        <taxon>Amphisphaeriales</taxon>
        <taxon>Apiosporaceae</taxon>
        <taxon>Neoarthrinium</taxon>
    </lineage>
</organism>
<keyword evidence="2" id="KW-1185">Reference proteome</keyword>
<gene>
    <name evidence="1" type="ORF">JX265_013704</name>
</gene>
<comment type="caution">
    <text evidence="1">The sequence shown here is derived from an EMBL/GenBank/DDBJ whole genome shotgun (WGS) entry which is preliminary data.</text>
</comment>
<name>A0A9Q0AFP0_9PEZI</name>
<dbReference type="Proteomes" id="UP000829685">
    <property type="component" value="Unassembled WGS sequence"/>
</dbReference>
<protein>
    <submittedName>
        <fullName evidence="1">Uncharacterized protein</fullName>
    </submittedName>
</protein>
<proteinExistence type="predicted"/>